<organism evidence="2 3">
    <name type="scientific">bacterium (Candidatus Ratteibacteria) CG15_BIG_FIL_POST_REV_8_21_14_020_41_12</name>
    <dbReference type="NCBI Taxonomy" id="2014291"/>
    <lineage>
        <taxon>Bacteria</taxon>
        <taxon>Candidatus Ratteibacteria</taxon>
    </lineage>
</organism>
<dbReference type="InterPro" id="IPR036291">
    <property type="entry name" value="NAD(P)-bd_dom_sf"/>
</dbReference>
<dbReference type="Pfam" id="PF01408">
    <property type="entry name" value="GFO_IDH_MocA"/>
    <property type="match status" value="1"/>
</dbReference>
<dbReference type="EMBL" id="PFFY01000040">
    <property type="protein sequence ID" value="PIW34137.1"/>
    <property type="molecule type" value="Genomic_DNA"/>
</dbReference>
<evidence type="ECO:0000259" key="1">
    <source>
        <dbReference type="Pfam" id="PF01408"/>
    </source>
</evidence>
<accession>A0A2M7H076</accession>
<sequence length="345" mass="39633">MAKYKSVILGCGPRAEAHIKAYKGIDEIHLNAVCDKNETRLIEYGKRFKIPALYTDFEEMLEKEHPDILHIVTPPAIREVPIETAARFSVRGIIVEKPIALNQIQVRKIKETVQRTGIKIAVNMQRRYFKSCQDLKKVLDERKIGDIYFIRCVAKGNILSWGPHLIDLVLYFLNDVYPAYVWATAYGMNGYDYGHPAPANMMINFLFPGQITVYCEDAEDAVGVLGETDFWMHGELDFWGAKGRAWWTQNRDWGYQSESMLKPYLEKTSWNEDDIPGQREFTRAMAQWLDNESKVHLNCLDNALKGFDAIMAAFQSAYTGKRIKLPADAPDDINEKLEKKIKKGR</sequence>
<proteinExistence type="predicted"/>
<dbReference type="Gene3D" id="3.40.50.720">
    <property type="entry name" value="NAD(P)-binding Rossmann-like Domain"/>
    <property type="match status" value="1"/>
</dbReference>
<dbReference type="PANTHER" id="PTHR43249">
    <property type="entry name" value="UDP-N-ACETYL-2-AMINO-2-DEOXY-D-GLUCURONATE OXIDASE"/>
    <property type="match status" value="1"/>
</dbReference>
<evidence type="ECO:0000313" key="3">
    <source>
        <dbReference type="Proteomes" id="UP000230025"/>
    </source>
</evidence>
<dbReference type="PANTHER" id="PTHR43249:SF1">
    <property type="entry name" value="D-GLUCOSIDE 3-DEHYDROGENASE"/>
    <property type="match status" value="1"/>
</dbReference>
<dbReference type="SUPFAM" id="SSF55347">
    <property type="entry name" value="Glyceraldehyde-3-phosphate dehydrogenase-like, C-terminal domain"/>
    <property type="match status" value="1"/>
</dbReference>
<dbReference type="AlphaFoldDB" id="A0A2M7H076"/>
<feature type="domain" description="Gfo/Idh/MocA-like oxidoreductase N-terminal" evidence="1">
    <location>
        <begin position="6"/>
        <end position="123"/>
    </location>
</feature>
<dbReference type="GO" id="GO:0000166">
    <property type="term" value="F:nucleotide binding"/>
    <property type="evidence" value="ECO:0007669"/>
    <property type="project" value="InterPro"/>
</dbReference>
<evidence type="ECO:0000313" key="2">
    <source>
        <dbReference type="EMBL" id="PIW34137.1"/>
    </source>
</evidence>
<name>A0A2M7H076_9BACT</name>
<protein>
    <recommendedName>
        <fullName evidence="1">Gfo/Idh/MocA-like oxidoreductase N-terminal domain-containing protein</fullName>
    </recommendedName>
</protein>
<dbReference type="Proteomes" id="UP000230025">
    <property type="component" value="Unassembled WGS sequence"/>
</dbReference>
<gene>
    <name evidence="2" type="ORF">COW28_00865</name>
</gene>
<dbReference type="Gene3D" id="3.30.360.10">
    <property type="entry name" value="Dihydrodipicolinate Reductase, domain 2"/>
    <property type="match status" value="1"/>
</dbReference>
<dbReference type="InterPro" id="IPR052515">
    <property type="entry name" value="Gfo/Idh/MocA_Oxidoreductase"/>
</dbReference>
<dbReference type="InterPro" id="IPR000683">
    <property type="entry name" value="Gfo/Idh/MocA-like_OxRdtase_N"/>
</dbReference>
<reference evidence="3" key="1">
    <citation type="submission" date="2017-09" db="EMBL/GenBank/DDBJ databases">
        <title>Depth-based differentiation of microbial function through sediment-hosted aquifers and enrichment of novel symbionts in the deep terrestrial subsurface.</title>
        <authorList>
            <person name="Probst A.J."/>
            <person name="Ladd B."/>
            <person name="Jarett J.K."/>
            <person name="Geller-Mcgrath D.E."/>
            <person name="Sieber C.M.K."/>
            <person name="Emerson J.B."/>
            <person name="Anantharaman K."/>
            <person name="Thomas B.C."/>
            <person name="Malmstrom R."/>
            <person name="Stieglmeier M."/>
            <person name="Klingl A."/>
            <person name="Woyke T."/>
            <person name="Ryan C.M."/>
            <person name="Banfield J.F."/>
        </authorList>
    </citation>
    <scope>NUCLEOTIDE SEQUENCE [LARGE SCALE GENOMIC DNA]</scope>
</reference>
<dbReference type="SUPFAM" id="SSF51735">
    <property type="entry name" value="NAD(P)-binding Rossmann-fold domains"/>
    <property type="match status" value="1"/>
</dbReference>
<comment type="caution">
    <text evidence="2">The sequence shown here is derived from an EMBL/GenBank/DDBJ whole genome shotgun (WGS) entry which is preliminary data.</text>
</comment>